<organism evidence="8 9">
    <name type="scientific">Meira miltonrushii</name>
    <dbReference type="NCBI Taxonomy" id="1280837"/>
    <lineage>
        <taxon>Eukaryota</taxon>
        <taxon>Fungi</taxon>
        <taxon>Dikarya</taxon>
        <taxon>Basidiomycota</taxon>
        <taxon>Ustilaginomycotina</taxon>
        <taxon>Exobasidiomycetes</taxon>
        <taxon>Exobasidiales</taxon>
        <taxon>Brachybasidiaceae</taxon>
        <taxon>Meira</taxon>
    </lineage>
</organism>
<accession>A0A316V1W1</accession>
<dbReference type="GeneID" id="37024823"/>
<dbReference type="PROSITE" id="PS00463">
    <property type="entry name" value="ZN2_CY6_FUNGAL_1"/>
    <property type="match status" value="1"/>
</dbReference>
<dbReference type="Pfam" id="PF00172">
    <property type="entry name" value="Zn_clus"/>
    <property type="match status" value="1"/>
</dbReference>
<feature type="domain" description="Zn(2)-C6 fungal-type" evidence="7">
    <location>
        <begin position="36"/>
        <end position="65"/>
    </location>
</feature>
<dbReference type="InterPro" id="IPR036864">
    <property type="entry name" value="Zn2-C6_fun-type_DNA-bd_sf"/>
</dbReference>
<dbReference type="Proteomes" id="UP000245771">
    <property type="component" value="Unassembled WGS sequence"/>
</dbReference>
<dbReference type="RefSeq" id="XP_025351842.1">
    <property type="nucleotide sequence ID" value="XM_025503042.1"/>
</dbReference>
<evidence type="ECO:0000256" key="1">
    <source>
        <dbReference type="ARBA" id="ARBA00004123"/>
    </source>
</evidence>
<dbReference type="PANTHER" id="PTHR47338">
    <property type="entry name" value="ZN(II)2CYS6 TRANSCRIPTION FACTOR (EUROFUNG)-RELATED"/>
    <property type="match status" value="1"/>
</dbReference>
<feature type="compositionally biased region" description="Low complexity" evidence="6">
    <location>
        <begin position="1"/>
        <end position="11"/>
    </location>
</feature>
<dbReference type="PANTHER" id="PTHR47338:SF5">
    <property type="entry name" value="ZN(II)2CYS6 TRANSCRIPTION FACTOR (EUROFUNG)"/>
    <property type="match status" value="1"/>
</dbReference>
<proteinExistence type="predicted"/>
<feature type="region of interest" description="Disordered" evidence="6">
    <location>
        <begin position="639"/>
        <end position="669"/>
    </location>
</feature>
<dbReference type="InterPro" id="IPR050815">
    <property type="entry name" value="TF_fung"/>
</dbReference>
<name>A0A316V1W1_9BASI</name>
<sequence>MQEASPSSSTSSKRKSTQIDTPHLSAAERKKRKPLSCDPCRQLKRKCDRGKPCKQCGENNKQCSYKQATAHLVQNGQADTSPLSAHASPSSSPLHTSESPHPFQQSLRFPEQLTDKRFVDVLLTFWFQELDYMYDAVNNTALHLNWKANALDLSPRSVFRPLLAVLLALTGQLRPRELDRAFRDARVLAPSSAHLAPRAFDFAIRFTDDYLDTYDPTKDVFVLEYLHASMHVMAYLKNCGRKTHVRNRIARDISCLQLAHIHLLDSNSPRNRSNLFKTPLQRQSARRLFWSYFQYDRFYIMIDNASSYCLQANQCDIWMCDEVGQMMHIQDLCREIDVSSMLDEQPSQPINNPARLKSKPLLATIEEVQTCKVEARLIAPFSSFSSAMLQAAAIGGKTTDAVLHIPLTSLDPNAAASEEVMEALRCFTAAGTLDKQLLQLQNRYEVEFGVAKSFKGPLRASSSQWQNNVLCITLAKLRRDAAVCLGMAIPRIADDPTWLNRRRVETAATLLQYALVLPQDFHHSALCWSFFLFYISEPIMELMYSALDQSIVPWQAQEILKLALQGRNLLCHIARESQMNLALQLARDICHCAAIEVLQRCDVQADLCRAVQDPNIEDIDAEGIADEWRRLMERRRMKRNGQVDSPAFPNKGSAPVREDSSNGEMPYNNRDYVPISQLLSDERSTHPPSHHDQQYQPLDFGGLDQSEWLEALFAFEMPSNLQSLQLVPNTTSDIPTFNNIEPIPDTRPANISSRPGTYRTYLDRFMN</sequence>
<feature type="region of interest" description="Disordered" evidence="6">
    <location>
        <begin position="1"/>
        <end position="35"/>
    </location>
</feature>
<keyword evidence="9" id="KW-1185">Reference proteome</keyword>
<comment type="subcellular location">
    <subcellularLocation>
        <location evidence="1">Nucleus</location>
    </subcellularLocation>
</comment>
<dbReference type="GO" id="GO:0000981">
    <property type="term" value="F:DNA-binding transcription factor activity, RNA polymerase II-specific"/>
    <property type="evidence" value="ECO:0007669"/>
    <property type="project" value="InterPro"/>
</dbReference>
<dbReference type="EMBL" id="KZ819607">
    <property type="protein sequence ID" value="PWN31540.1"/>
    <property type="molecule type" value="Genomic_DNA"/>
</dbReference>
<keyword evidence="5" id="KW-0539">Nucleus</keyword>
<evidence type="ECO:0000256" key="3">
    <source>
        <dbReference type="ARBA" id="ARBA00023015"/>
    </source>
</evidence>
<evidence type="ECO:0000313" key="9">
    <source>
        <dbReference type="Proteomes" id="UP000245771"/>
    </source>
</evidence>
<protein>
    <recommendedName>
        <fullName evidence="7">Zn(2)-C6 fungal-type domain-containing protein</fullName>
    </recommendedName>
</protein>
<dbReference type="PROSITE" id="PS50048">
    <property type="entry name" value="ZN2_CY6_FUNGAL_2"/>
    <property type="match status" value="1"/>
</dbReference>
<keyword evidence="2" id="KW-0479">Metal-binding</keyword>
<evidence type="ECO:0000256" key="4">
    <source>
        <dbReference type="ARBA" id="ARBA00023163"/>
    </source>
</evidence>
<feature type="region of interest" description="Disordered" evidence="6">
    <location>
        <begin position="79"/>
        <end position="104"/>
    </location>
</feature>
<feature type="compositionally biased region" description="Low complexity" evidence="6">
    <location>
        <begin position="80"/>
        <end position="102"/>
    </location>
</feature>
<dbReference type="InterPro" id="IPR001138">
    <property type="entry name" value="Zn2Cys6_DnaBD"/>
</dbReference>
<dbReference type="OrthoDB" id="3352406at2759"/>
<keyword evidence="4" id="KW-0804">Transcription</keyword>
<dbReference type="SUPFAM" id="SSF57701">
    <property type="entry name" value="Zn2/Cys6 DNA-binding domain"/>
    <property type="match status" value="1"/>
</dbReference>
<gene>
    <name evidence="8" type="ORF">FA14DRAFT_88449</name>
</gene>
<dbReference type="CDD" id="cd00067">
    <property type="entry name" value="GAL4"/>
    <property type="match status" value="1"/>
</dbReference>
<dbReference type="InParanoid" id="A0A316V1W1"/>
<reference evidence="8 9" key="1">
    <citation type="journal article" date="2018" name="Mol. Biol. Evol.">
        <title>Broad Genomic Sampling Reveals a Smut Pathogenic Ancestry of the Fungal Clade Ustilaginomycotina.</title>
        <authorList>
            <person name="Kijpornyongpan T."/>
            <person name="Mondo S.J."/>
            <person name="Barry K."/>
            <person name="Sandor L."/>
            <person name="Lee J."/>
            <person name="Lipzen A."/>
            <person name="Pangilinan J."/>
            <person name="LaButti K."/>
            <person name="Hainaut M."/>
            <person name="Henrissat B."/>
            <person name="Grigoriev I.V."/>
            <person name="Spatafora J.W."/>
            <person name="Aime M.C."/>
        </authorList>
    </citation>
    <scope>NUCLEOTIDE SEQUENCE [LARGE SCALE GENOMIC DNA]</scope>
    <source>
        <strain evidence="8 9">MCA 3882</strain>
    </source>
</reference>
<dbReference type="SMART" id="SM00066">
    <property type="entry name" value="GAL4"/>
    <property type="match status" value="1"/>
</dbReference>
<dbReference type="GO" id="GO:0008270">
    <property type="term" value="F:zinc ion binding"/>
    <property type="evidence" value="ECO:0007669"/>
    <property type="project" value="InterPro"/>
</dbReference>
<evidence type="ECO:0000256" key="2">
    <source>
        <dbReference type="ARBA" id="ARBA00022723"/>
    </source>
</evidence>
<keyword evidence="3" id="KW-0805">Transcription regulation</keyword>
<dbReference type="Gene3D" id="4.10.240.10">
    <property type="entry name" value="Zn(2)-C6 fungal-type DNA-binding domain"/>
    <property type="match status" value="1"/>
</dbReference>
<evidence type="ECO:0000256" key="5">
    <source>
        <dbReference type="ARBA" id="ARBA00023242"/>
    </source>
</evidence>
<evidence type="ECO:0000256" key="6">
    <source>
        <dbReference type="SAM" id="MobiDB-lite"/>
    </source>
</evidence>
<dbReference type="AlphaFoldDB" id="A0A316V1W1"/>
<evidence type="ECO:0000313" key="8">
    <source>
        <dbReference type="EMBL" id="PWN31540.1"/>
    </source>
</evidence>
<evidence type="ECO:0000259" key="7">
    <source>
        <dbReference type="PROSITE" id="PS50048"/>
    </source>
</evidence>
<dbReference type="GO" id="GO:0005634">
    <property type="term" value="C:nucleus"/>
    <property type="evidence" value="ECO:0007669"/>
    <property type="project" value="UniProtKB-SubCell"/>
</dbReference>